<accession>A0ACC2GAY9</accession>
<reference evidence="1" key="1">
    <citation type="submission" date="2021-05" db="EMBL/GenBank/DDBJ databases">
        <authorList>
            <person name="Pan Q."/>
            <person name="Jouanno E."/>
            <person name="Zahm M."/>
            <person name="Klopp C."/>
            <person name="Cabau C."/>
            <person name="Louis A."/>
            <person name="Berthelot C."/>
            <person name="Parey E."/>
            <person name="Roest Crollius H."/>
            <person name="Montfort J."/>
            <person name="Robinson-Rechavi M."/>
            <person name="Bouchez O."/>
            <person name="Lampietro C."/>
            <person name="Lopez Roques C."/>
            <person name="Donnadieu C."/>
            <person name="Postlethwait J."/>
            <person name="Bobe J."/>
            <person name="Dillon D."/>
            <person name="Chandos A."/>
            <person name="von Hippel F."/>
            <person name="Guiguen Y."/>
        </authorList>
    </citation>
    <scope>NUCLEOTIDE SEQUENCE</scope>
    <source>
        <strain evidence="1">YG-Jan2019</strain>
    </source>
</reference>
<proteinExistence type="predicted"/>
<evidence type="ECO:0000313" key="2">
    <source>
        <dbReference type="Proteomes" id="UP001157502"/>
    </source>
</evidence>
<dbReference type="EMBL" id="CM055742">
    <property type="protein sequence ID" value="KAJ8000742.1"/>
    <property type="molecule type" value="Genomic_DNA"/>
</dbReference>
<comment type="caution">
    <text evidence="1">The sequence shown here is derived from an EMBL/GenBank/DDBJ whole genome shotgun (WGS) entry which is preliminary data.</text>
</comment>
<gene>
    <name evidence="1" type="ORF">DPEC_G00183500</name>
</gene>
<organism evidence="1 2">
    <name type="scientific">Dallia pectoralis</name>
    <name type="common">Alaska blackfish</name>
    <dbReference type="NCBI Taxonomy" id="75939"/>
    <lineage>
        <taxon>Eukaryota</taxon>
        <taxon>Metazoa</taxon>
        <taxon>Chordata</taxon>
        <taxon>Craniata</taxon>
        <taxon>Vertebrata</taxon>
        <taxon>Euteleostomi</taxon>
        <taxon>Actinopterygii</taxon>
        <taxon>Neopterygii</taxon>
        <taxon>Teleostei</taxon>
        <taxon>Protacanthopterygii</taxon>
        <taxon>Esociformes</taxon>
        <taxon>Umbridae</taxon>
        <taxon>Dallia</taxon>
    </lineage>
</organism>
<sequence length="122" mass="12895">MKNTGIRSDPARGASIGGVATVDLYSRPIDSSDLPEHHNICTSAISVADREVQFNFPTRRRLRVGGEICGGAGRATAQCWSPVGVTPRGPEPTGIEKGKAYAGAGSPIRGAECAAYRKRRLD</sequence>
<dbReference type="Proteomes" id="UP001157502">
    <property type="component" value="Chromosome 15"/>
</dbReference>
<keyword evidence="2" id="KW-1185">Reference proteome</keyword>
<protein>
    <submittedName>
        <fullName evidence="1">Uncharacterized protein</fullName>
    </submittedName>
</protein>
<name>A0ACC2GAY9_DALPE</name>
<evidence type="ECO:0000313" key="1">
    <source>
        <dbReference type="EMBL" id="KAJ8000742.1"/>
    </source>
</evidence>